<accession>A0A840ICH6</accession>
<dbReference type="PANTHER" id="PTHR42830">
    <property type="entry name" value="OSMOTICALLY INDUCIBLE FAMILY PROTEIN"/>
    <property type="match status" value="1"/>
</dbReference>
<dbReference type="AlphaFoldDB" id="A0A840ICH6"/>
<sequence>MSETHRYATVTSWTGSTGAGYDAYERAHAAAAVPAEQALTLSSDPAFRGDPTLLNPEQLLVLAASSCQLLSFLAVAARARIDVVAYEDRAEGEMPEEPRPARVARIVLRPRITIRGEMPRGTRLLHLVEVAHRECFIANSLTSEIEIQPSFLRAP</sequence>
<dbReference type="EMBL" id="JACHNU010000002">
    <property type="protein sequence ID" value="MBB4662432.1"/>
    <property type="molecule type" value="Genomic_DNA"/>
</dbReference>
<dbReference type="InterPro" id="IPR036102">
    <property type="entry name" value="OsmC/Ohrsf"/>
</dbReference>
<dbReference type="RefSeq" id="WP_183341621.1">
    <property type="nucleotide sequence ID" value="NZ_JACHNU010000002.1"/>
</dbReference>
<dbReference type="InterPro" id="IPR003718">
    <property type="entry name" value="OsmC/Ohr_fam"/>
</dbReference>
<name>A0A840ICH6_9ACTN</name>
<organism evidence="1 2">
    <name type="scientific">Conexibacter arvalis</name>
    <dbReference type="NCBI Taxonomy" id="912552"/>
    <lineage>
        <taxon>Bacteria</taxon>
        <taxon>Bacillati</taxon>
        <taxon>Actinomycetota</taxon>
        <taxon>Thermoleophilia</taxon>
        <taxon>Solirubrobacterales</taxon>
        <taxon>Conexibacteraceae</taxon>
        <taxon>Conexibacter</taxon>
    </lineage>
</organism>
<evidence type="ECO:0000313" key="1">
    <source>
        <dbReference type="EMBL" id="MBB4662432.1"/>
    </source>
</evidence>
<dbReference type="Gene3D" id="3.30.300.20">
    <property type="match status" value="1"/>
</dbReference>
<reference evidence="1 2" key="1">
    <citation type="submission" date="2020-08" db="EMBL/GenBank/DDBJ databases">
        <title>Genomic Encyclopedia of Archaeal and Bacterial Type Strains, Phase II (KMG-II): from individual species to whole genera.</title>
        <authorList>
            <person name="Goeker M."/>
        </authorList>
    </citation>
    <scope>NUCLEOTIDE SEQUENCE [LARGE SCALE GENOMIC DNA]</scope>
    <source>
        <strain evidence="1 2">DSM 23288</strain>
    </source>
</reference>
<dbReference type="Proteomes" id="UP000585272">
    <property type="component" value="Unassembled WGS sequence"/>
</dbReference>
<proteinExistence type="predicted"/>
<dbReference type="SUPFAM" id="SSF82784">
    <property type="entry name" value="OsmC-like"/>
    <property type="match status" value="1"/>
</dbReference>
<gene>
    <name evidence="1" type="ORF">BDZ31_002018</name>
</gene>
<dbReference type="InterPro" id="IPR052707">
    <property type="entry name" value="OsmC_Ohr_Peroxiredoxin"/>
</dbReference>
<dbReference type="Pfam" id="PF02566">
    <property type="entry name" value="OsmC"/>
    <property type="match status" value="1"/>
</dbReference>
<protein>
    <submittedName>
        <fullName evidence="1">Organic hydroperoxide reductase OsmC/OhrA</fullName>
    </submittedName>
</protein>
<dbReference type="InterPro" id="IPR015946">
    <property type="entry name" value="KH_dom-like_a/b"/>
</dbReference>
<evidence type="ECO:0000313" key="2">
    <source>
        <dbReference type="Proteomes" id="UP000585272"/>
    </source>
</evidence>
<keyword evidence="2" id="KW-1185">Reference proteome</keyword>
<dbReference type="PANTHER" id="PTHR42830:SF2">
    <property type="entry name" value="OSMC_OHR FAMILY PROTEIN"/>
    <property type="match status" value="1"/>
</dbReference>
<comment type="caution">
    <text evidence="1">The sequence shown here is derived from an EMBL/GenBank/DDBJ whole genome shotgun (WGS) entry which is preliminary data.</text>
</comment>